<evidence type="ECO:0000256" key="3">
    <source>
        <dbReference type="ARBA" id="ARBA00023125"/>
    </source>
</evidence>
<dbReference type="PROSITE" id="PS51755">
    <property type="entry name" value="OMPR_PHOB"/>
    <property type="match status" value="1"/>
</dbReference>
<keyword evidence="2" id="KW-0805">Transcription regulation</keyword>
<sequence>MAAPTGSTTRPEPAAGPVGPGAPGSVAVTALGGAPAVSLLGDVRVDAGTGPGSAGPPMRRALLAALALRRGPVDREELLWSLWGDDPPSSATRNVQTYVAALRRLLEPEPTAPRHLLTVGTGYELLLPDESVDVRRFERLRARGRDLLAAGDVEAGLAAYDAALGLWRGEPLAHVPGPFAADQRTLLLDWCVSAAEAWALPALERGPAAAVVDRVRAVSRVAPGRPPLTTLLLRALDADGRRAEALAEAASAPTAADPELAAVVDRLRRGVPLDAEVPAPVVAPPRPAVPAQLPHDVHSFVGREAETERLRARLRATGRAPRTVVLHGTGGVGKTALAVHFGHQVAADFPDGTLYVDLRGFAPEAEPLPAAEALGALLRSLGDGEELPSTLRELEAAYRTRVAGKRLLVLLDNAASAEQVRPMLPGSPEPFVVVTSRNTLAELVVRDGAVPLALGALDEAGALELLAGVVGADRVAAEPAAAAALTRVCGLLPLALRIFAEQAALRAGETLADLLAELTPREERLDLLSTSDAAEAVRVVMSWSYAVLTPELAELFRVAGAFPGPDLTAPPLAAVSGRPVAQVERGLRALADDHLLERHGPGRYRVHDLLRLYAVERLAAEVGPAGARELAVRLLDWYLATAIAADVRLSPFRGTRTPPPPAGPVRPLEFADYTAARDWGDAELANSLELIRLADRIDLPRHACELANTMVGYYYIRGHWREWIEALGIAISGAVRLGDDDVQRRARYNLAGAYLQTERFAECLEQCAAIDRLGEGDPRFELMLGNVRAASLLGLGRTEEAARLLSETLARDPERSPARAIPLANLGEAYTRLGELTRALACHEEALATRLSVGDLIGASTSLLGMGALHLRMDKPDRAVQALLDSRRYARDSGSPREEALANAALGDALLAAGQDELARDCFEQALTGFERLEDPRAQAMRARLGG</sequence>
<dbReference type="InterPro" id="IPR051677">
    <property type="entry name" value="AfsR-DnrI-RedD_regulator"/>
</dbReference>
<dbReference type="Proteomes" id="UP000186040">
    <property type="component" value="Unassembled WGS sequence"/>
</dbReference>
<dbReference type="AlphaFoldDB" id="A0A1Q9LJF8"/>
<feature type="region of interest" description="Disordered" evidence="6">
    <location>
        <begin position="1"/>
        <end position="22"/>
    </location>
</feature>
<dbReference type="Pfam" id="PF13191">
    <property type="entry name" value="AAA_16"/>
    <property type="match status" value="1"/>
</dbReference>
<dbReference type="GO" id="GO:0006355">
    <property type="term" value="P:regulation of DNA-templated transcription"/>
    <property type="evidence" value="ECO:0007669"/>
    <property type="project" value="InterPro"/>
</dbReference>
<dbReference type="PRINTS" id="PR00364">
    <property type="entry name" value="DISEASERSIST"/>
</dbReference>
<dbReference type="GO" id="GO:0003677">
    <property type="term" value="F:DNA binding"/>
    <property type="evidence" value="ECO:0007669"/>
    <property type="project" value="UniProtKB-UniRule"/>
</dbReference>
<feature type="domain" description="OmpR/PhoB-type" evidence="7">
    <location>
        <begin position="26"/>
        <end position="127"/>
    </location>
</feature>
<keyword evidence="3 5" id="KW-0238">DNA-binding</keyword>
<dbReference type="EMBL" id="MKQR01000017">
    <property type="protein sequence ID" value="OLR92182.1"/>
    <property type="molecule type" value="Genomic_DNA"/>
</dbReference>
<dbReference type="Gene3D" id="1.25.40.10">
    <property type="entry name" value="Tetratricopeptide repeat domain"/>
    <property type="match status" value="3"/>
</dbReference>
<evidence type="ECO:0000259" key="7">
    <source>
        <dbReference type="PROSITE" id="PS51755"/>
    </source>
</evidence>
<evidence type="ECO:0000256" key="6">
    <source>
        <dbReference type="SAM" id="MobiDB-lite"/>
    </source>
</evidence>
<dbReference type="SMART" id="SM00028">
    <property type="entry name" value="TPR"/>
    <property type="match status" value="5"/>
</dbReference>
<dbReference type="SUPFAM" id="SSF48452">
    <property type="entry name" value="TPR-like"/>
    <property type="match status" value="3"/>
</dbReference>
<dbReference type="InterPro" id="IPR041664">
    <property type="entry name" value="AAA_16"/>
</dbReference>
<evidence type="ECO:0000313" key="8">
    <source>
        <dbReference type="EMBL" id="OLR92182.1"/>
    </source>
</evidence>
<dbReference type="InterPro" id="IPR001867">
    <property type="entry name" value="OmpR/PhoB-type_DNA-bd"/>
</dbReference>
<reference evidence="8 9" key="1">
    <citation type="submission" date="2016-10" db="EMBL/GenBank/DDBJ databases">
        <title>The Draft Genome Sequence of Actinokineospora bangkokensis 44EHWT reveals the biosynthetic pathway of antifungal compounds Thailandins with unusual extender unit butylmalonyl-CoA.</title>
        <authorList>
            <person name="Greule A."/>
            <person name="Intra B."/>
            <person name="Flemming S."/>
            <person name="Rommel M.G."/>
            <person name="Panbangred W."/>
            <person name="Bechthold A."/>
        </authorList>
    </citation>
    <scope>NUCLEOTIDE SEQUENCE [LARGE SCALE GENOMIC DNA]</scope>
    <source>
        <strain evidence="8 9">44EHW</strain>
    </source>
</reference>
<keyword evidence="4" id="KW-0804">Transcription</keyword>
<dbReference type="RefSeq" id="WP_075976071.1">
    <property type="nucleotide sequence ID" value="NZ_MKQR01000017.1"/>
</dbReference>
<dbReference type="InterPro" id="IPR019734">
    <property type="entry name" value="TPR_rpt"/>
</dbReference>
<dbReference type="InterPro" id="IPR011990">
    <property type="entry name" value="TPR-like_helical_dom_sf"/>
</dbReference>
<dbReference type="GO" id="GO:0000160">
    <property type="term" value="P:phosphorelay signal transduction system"/>
    <property type="evidence" value="ECO:0007669"/>
    <property type="project" value="InterPro"/>
</dbReference>
<organism evidence="8 9">
    <name type="scientific">Actinokineospora bangkokensis</name>
    <dbReference type="NCBI Taxonomy" id="1193682"/>
    <lineage>
        <taxon>Bacteria</taxon>
        <taxon>Bacillati</taxon>
        <taxon>Actinomycetota</taxon>
        <taxon>Actinomycetes</taxon>
        <taxon>Pseudonocardiales</taxon>
        <taxon>Pseudonocardiaceae</taxon>
        <taxon>Actinokineospora</taxon>
    </lineage>
</organism>
<evidence type="ECO:0000256" key="1">
    <source>
        <dbReference type="ARBA" id="ARBA00005820"/>
    </source>
</evidence>
<comment type="caution">
    <text evidence="8">The sequence shown here is derived from an EMBL/GenBank/DDBJ whole genome shotgun (WGS) entry which is preliminary data.</text>
</comment>
<evidence type="ECO:0000256" key="5">
    <source>
        <dbReference type="PROSITE-ProRule" id="PRU01091"/>
    </source>
</evidence>
<accession>A0A1Q9LJF8</accession>
<dbReference type="PANTHER" id="PTHR35807">
    <property type="entry name" value="TRANSCRIPTIONAL REGULATOR REDD-RELATED"/>
    <property type="match status" value="1"/>
</dbReference>
<dbReference type="Gene3D" id="3.40.50.300">
    <property type="entry name" value="P-loop containing nucleotide triphosphate hydrolases"/>
    <property type="match status" value="1"/>
</dbReference>
<proteinExistence type="inferred from homology"/>
<feature type="compositionally biased region" description="Polar residues" evidence="6">
    <location>
        <begin position="1"/>
        <end position="10"/>
    </location>
</feature>
<gene>
    <name evidence="8" type="ORF">BJP25_22895</name>
</gene>
<evidence type="ECO:0000256" key="2">
    <source>
        <dbReference type="ARBA" id="ARBA00023015"/>
    </source>
</evidence>
<dbReference type="Pfam" id="PF03704">
    <property type="entry name" value="BTAD"/>
    <property type="match status" value="1"/>
</dbReference>
<protein>
    <recommendedName>
        <fullName evidence="7">OmpR/PhoB-type domain-containing protein</fullName>
    </recommendedName>
</protein>
<dbReference type="InterPro" id="IPR036388">
    <property type="entry name" value="WH-like_DNA-bd_sf"/>
</dbReference>
<feature type="compositionally biased region" description="Low complexity" evidence="6">
    <location>
        <begin position="13"/>
        <end position="22"/>
    </location>
</feature>
<evidence type="ECO:0000256" key="4">
    <source>
        <dbReference type="ARBA" id="ARBA00023163"/>
    </source>
</evidence>
<dbReference type="Pfam" id="PF00486">
    <property type="entry name" value="Trans_reg_C"/>
    <property type="match status" value="1"/>
</dbReference>
<dbReference type="SMART" id="SM00862">
    <property type="entry name" value="Trans_reg_C"/>
    <property type="match status" value="1"/>
</dbReference>
<evidence type="ECO:0000313" key="9">
    <source>
        <dbReference type="Proteomes" id="UP000186040"/>
    </source>
</evidence>
<name>A0A1Q9LJF8_9PSEU</name>
<keyword evidence="9" id="KW-1185">Reference proteome</keyword>
<comment type="similarity">
    <text evidence="1">Belongs to the AfsR/DnrI/RedD regulatory family.</text>
</comment>
<feature type="DNA-binding region" description="OmpR/PhoB-type" evidence="5">
    <location>
        <begin position="26"/>
        <end position="127"/>
    </location>
</feature>
<dbReference type="STRING" id="1193682.BJP25_22895"/>
<dbReference type="Gene3D" id="1.10.10.10">
    <property type="entry name" value="Winged helix-like DNA-binding domain superfamily/Winged helix DNA-binding domain"/>
    <property type="match status" value="1"/>
</dbReference>
<dbReference type="OrthoDB" id="581105at2"/>
<dbReference type="InterPro" id="IPR016032">
    <property type="entry name" value="Sig_transdc_resp-reg_C-effctor"/>
</dbReference>
<dbReference type="PANTHER" id="PTHR35807:SF1">
    <property type="entry name" value="TRANSCRIPTIONAL REGULATOR REDD"/>
    <property type="match status" value="1"/>
</dbReference>
<dbReference type="InterPro" id="IPR005158">
    <property type="entry name" value="BTAD"/>
</dbReference>
<dbReference type="SMART" id="SM01043">
    <property type="entry name" value="BTAD"/>
    <property type="match status" value="1"/>
</dbReference>
<dbReference type="SUPFAM" id="SSF52540">
    <property type="entry name" value="P-loop containing nucleoside triphosphate hydrolases"/>
    <property type="match status" value="1"/>
</dbReference>
<dbReference type="SUPFAM" id="SSF46894">
    <property type="entry name" value="C-terminal effector domain of the bipartite response regulators"/>
    <property type="match status" value="1"/>
</dbReference>
<dbReference type="InterPro" id="IPR027417">
    <property type="entry name" value="P-loop_NTPase"/>
</dbReference>